<accession>G0EGZ3</accession>
<organism evidence="1 2">
    <name type="scientific">Pyrolobus fumarii (strain DSM 11204 / 1A)</name>
    <dbReference type="NCBI Taxonomy" id="694429"/>
    <lineage>
        <taxon>Archaea</taxon>
        <taxon>Thermoproteota</taxon>
        <taxon>Thermoprotei</taxon>
        <taxon>Desulfurococcales</taxon>
        <taxon>Pyrodictiaceae</taxon>
        <taxon>Pyrolobus</taxon>
    </lineage>
</organism>
<dbReference type="AlphaFoldDB" id="G0EGZ3"/>
<proteinExistence type="predicted"/>
<dbReference type="STRING" id="694429.Pyrfu_0573"/>
<dbReference type="EMBL" id="CP002838">
    <property type="protein sequence ID" value="AEM38443.1"/>
    <property type="molecule type" value="Genomic_DNA"/>
</dbReference>
<protein>
    <submittedName>
        <fullName evidence="1">Uncharacterized protein</fullName>
    </submittedName>
</protein>
<dbReference type="RefSeq" id="WP_014026120.1">
    <property type="nucleotide sequence ID" value="NC_015931.1"/>
</dbReference>
<reference evidence="1 2" key="1">
    <citation type="journal article" date="2011" name="Stand. Genomic Sci.">
        <title>Complete genome sequence of the hyperthermophilic chemolithoautotroph Pyrolobus fumarii type strain (1A).</title>
        <authorList>
            <person name="Anderson I."/>
            <person name="Goker M."/>
            <person name="Nolan M."/>
            <person name="Lucas S."/>
            <person name="Hammon N."/>
            <person name="Deshpande S."/>
            <person name="Cheng J.F."/>
            <person name="Tapia R."/>
            <person name="Han C."/>
            <person name="Goodwin L."/>
            <person name="Pitluck S."/>
            <person name="Huntemann M."/>
            <person name="Liolios K."/>
            <person name="Ivanova N."/>
            <person name="Pagani I."/>
            <person name="Mavromatis K."/>
            <person name="Ovchinikova G."/>
            <person name="Pati A."/>
            <person name="Chen A."/>
            <person name="Palaniappan K."/>
            <person name="Land M."/>
            <person name="Hauser L."/>
            <person name="Brambilla E.M."/>
            <person name="Huber H."/>
            <person name="Yasawong M."/>
            <person name="Rohde M."/>
            <person name="Spring S."/>
            <person name="Abt B."/>
            <person name="Sikorski J."/>
            <person name="Wirth R."/>
            <person name="Detter J.C."/>
            <person name="Woyke T."/>
            <person name="Bristow J."/>
            <person name="Eisen J.A."/>
            <person name="Markowitz V."/>
            <person name="Hugenholtz P."/>
            <person name="Kyrpides N.C."/>
            <person name="Klenk H.P."/>
            <person name="Lapidus A."/>
        </authorList>
    </citation>
    <scope>NUCLEOTIDE SEQUENCE [LARGE SCALE GENOMIC DNA]</scope>
    <source>
        <strain evidence="2">DSM 11204 / 1A</strain>
    </source>
</reference>
<dbReference type="OrthoDB" id="15530at2157"/>
<evidence type="ECO:0000313" key="2">
    <source>
        <dbReference type="Proteomes" id="UP000001037"/>
    </source>
</evidence>
<dbReference type="HOGENOM" id="CLU_1275255_0_0_2"/>
<gene>
    <name evidence="1" type="ordered locus">Pyrfu_0573</name>
</gene>
<keyword evidence="2" id="KW-1185">Reference proteome</keyword>
<dbReference type="KEGG" id="pfm:Pyrfu_0573"/>
<name>G0EGZ3_PYRF1</name>
<sequence length="239" mass="26450">MLHRYAFLVKNLRGVLAGAPADNLEAYVPWLSRRFRYRDLGVPPCILRRAPSVFEGRLGGNPFHELHYPTASVEHAAREMANRLSSATGLDECLAHSLLLASAYASPVIALPGAAAELLSSRVAVHIVKGPVMDAQQARLHLRIVDYTVLDAYIESIEEAVEAIESGGEPSTLRERRLERARRDEKRYWRIAGKGDKPVIIYLDHVSPLLEGGYRPPTGPEERVLLAQLAVFNLEAVSV</sequence>
<evidence type="ECO:0000313" key="1">
    <source>
        <dbReference type="EMBL" id="AEM38443.1"/>
    </source>
</evidence>
<dbReference type="eggNOG" id="arCOG07460">
    <property type="taxonomic scope" value="Archaea"/>
</dbReference>
<dbReference type="GeneID" id="11139035"/>
<dbReference type="Proteomes" id="UP000001037">
    <property type="component" value="Chromosome"/>
</dbReference>
<dbReference type="InParanoid" id="G0EGZ3"/>